<feature type="transmembrane region" description="Helical" evidence="6">
    <location>
        <begin position="202"/>
        <end position="223"/>
    </location>
</feature>
<feature type="transmembrane region" description="Helical" evidence="6">
    <location>
        <begin position="157"/>
        <end position="182"/>
    </location>
</feature>
<dbReference type="SUPFAM" id="SSF161098">
    <property type="entry name" value="MetI-like"/>
    <property type="match status" value="1"/>
</dbReference>
<organism evidence="8 9">
    <name type="scientific">Eubacterium uniforme</name>
    <dbReference type="NCBI Taxonomy" id="39495"/>
    <lineage>
        <taxon>Bacteria</taxon>
        <taxon>Bacillati</taxon>
        <taxon>Bacillota</taxon>
        <taxon>Clostridia</taxon>
        <taxon>Eubacteriales</taxon>
        <taxon>Eubacteriaceae</taxon>
        <taxon>Eubacterium</taxon>
    </lineage>
</organism>
<proteinExistence type="inferred from homology"/>
<evidence type="ECO:0000313" key="8">
    <source>
        <dbReference type="EMBL" id="SKA71292.1"/>
    </source>
</evidence>
<comment type="subcellular location">
    <subcellularLocation>
        <location evidence="6">Cell membrane</location>
        <topology evidence="6">Multi-pass membrane protein</topology>
    </subcellularLocation>
    <subcellularLocation>
        <location evidence="1">Membrane</location>
        <topology evidence="1">Multi-pass membrane protein</topology>
    </subcellularLocation>
</comment>
<feature type="transmembrane region" description="Helical" evidence="6">
    <location>
        <begin position="102"/>
        <end position="120"/>
    </location>
</feature>
<keyword evidence="2 6" id="KW-0812">Transmembrane</keyword>
<evidence type="ECO:0000259" key="7">
    <source>
        <dbReference type="PROSITE" id="PS50928"/>
    </source>
</evidence>
<dbReference type="GO" id="GO:0055085">
    <property type="term" value="P:transmembrane transport"/>
    <property type="evidence" value="ECO:0007669"/>
    <property type="project" value="InterPro"/>
</dbReference>
<dbReference type="GO" id="GO:0005886">
    <property type="term" value="C:plasma membrane"/>
    <property type="evidence" value="ECO:0007669"/>
    <property type="project" value="UniProtKB-SubCell"/>
</dbReference>
<dbReference type="GO" id="GO:0006865">
    <property type="term" value="P:amino acid transport"/>
    <property type="evidence" value="ECO:0007669"/>
    <property type="project" value="UniProtKB-KW"/>
</dbReference>
<comment type="similarity">
    <text evidence="6">Belongs to the binding-protein-dependent transport system permease family.</text>
</comment>
<accession>A0A1T4W217</accession>
<dbReference type="PANTHER" id="PTHR30614:SF0">
    <property type="entry name" value="L-CYSTINE TRANSPORT SYSTEM PERMEASE PROTEIN TCYL"/>
    <property type="match status" value="1"/>
</dbReference>
<dbReference type="PANTHER" id="PTHR30614">
    <property type="entry name" value="MEMBRANE COMPONENT OF AMINO ACID ABC TRANSPORTER"/>
    <property type="match status" value="1"/>
</dbReference>
<dbReference type="STRING" id="39495.SAMN02745111_02193"/>
<evidence type="ECO:0000256" key="6">
    <source>
        <dbReference type="RuleBase" id="RU363032"/>
    </source>
</evidence>
<evidence type="ECO:0000313" key="9">
    <source>
        <dbReference type="Proteomes" id="UP000190814"/>
    </source>
</evidence>
<dbReference type="PROSITE" id="PS50928">
    <property type="entry name" value="ABC_TM1"/>
    <property type="match status" value="1"/>
</dbReference>
<feature type="transmembrane region" description="Helical" evidence="6">
    <location>
        <begin position="25"/>
        <end position="43"/>
    </location>
</feature>
<evidence type="ECO:0000256" key="2">
    <source>
        <dbReference type="ARBA" id="ARBA00022692"/>
    </source>
</evidence>
<keyword evidence="5 6" id="KW-0472">Membrane</keyword>
<feature type="domain" description="ABC transmembrane type-1" evidence="7">
    <location>
        <begin position="19"/>
        <end position="220"/>
    </location>
</feature>
<dbReference type="AlphaFoldDB" id="A0A1T4W217"/>
<keyword evidence="6" id="KW-0813">Transport</keyword>
<sequence>MGFKLDNFTESLKSGIKYLPVTAKLTLVAVVIGLIIGLFIAIFRYYKIPVISHILTVFITIYQGLPMMVALLIYNLLFSYYIGPFIDFFHLNIDVNKVNNIIVAYFALSLAAITTMSETFRGALNSVEKTQFEAGYSVGLTKFQTFKRIILPQVIPVAIPGLINNLVGVIKGTSFVMAIGVLEVTNASLIPCFKTFSYVEGYLAAAIIYWFFTIILEVILSTIEKKYSKKNIKSEVNYA</sequence>
<dbReference type="InterPro" id="IPR000515">
    <property type="entry name" value="MetI-like"/>
</dbReference>
<dbReference type="EMBL" id="FUXZ01000015">
    <property type="protein sequence ID" value="SKA71292.1"/>
    <property type="molecule type" value="Genomic_DNA"/>
</dbReference>
<keyword evidence="9" id="KW-1185">Reference proteome</keyword>
<dbReference type="Pfam" id="PF00528">
    <property type="entry name" value="BPD_transp_1"/>
    <property type="match status" value="1"/>
</dbReference>
<dbReference type="InterPro" id="IPR043429">
    <property type="entry name" value="ArtM/GltK/GlnP/TcyL/YhdX-like"/>
</dbReference>
<keyword evidence="4 6" id="KW-1133">Transmembrane helix</keyword>
<dbReference type="OrthoDB" id="9787841at2"/>
<reference evidence="8 9" key="1">
    <citation type="submission" date="2017-02" db="EMBL/GenBank/DDBJ databases">
        <authorList>
            <person name="Peterson S.W."/>
        </authorList>
    </citation>
    <scope>NUCLEOTIDE SEQUENCE [LARGE SCALE GENOMIC DNA]</scope>
    <source>
        <strain evidence="8 9">ATCC 35992</strain>
    </source>
</reference>
<evidence type="ECO:0000256" key="1">
    <source>
        <dbReference type="ARBA" id="ARBA00004141"/>
    </source>
</evidence>
<evidence type="ECO:0000256" key="5">
    <source>
        <dbReference type="ARBA" id="ARBA00023136"/>
    </source>
</evidence>
<evidence type="ECO:0000256" key="4">
    <source>
        <dbReference type="ARBA" id="ARBA00022989"/>
    </source>
</evidence>
<dbReference type="Proteomes" id="UP000190814">
    <property type="component" value="Unassembled WGS sequence"/>
</dbReference>
<protein>
    <submittedName>
        <fullName evidence="8">L-cystine transport system permease protein</fullName>
    </submittedName>
</protein>
<evidence type="ECO:0000256" key="3">
    <source>
        <dbReference type="ARBA" id="ARBA00022970"/>
    </source>
</evidence>
<keyword evidence="3" id="KW-0029">Amino-acid transport</keyword>
<name>A0A1T4W217_9FIRM</name>
<dbReference type="Gene3D" id="1.10.3720.10">
    <property type="entry name" value="MetI-like"/>
    <property type="match status" value="1"/>
</dbReference>
<dbReference type="CDD" id="cd06261">
    <property type="entry name" value="TM_PBP2"/>
    <property type="match status" value="1"/>
</dbReference>
<gene>
    <name evidence="8" type="ORF">SAMN02745111_02193</name>
</gene>
<dbReference type="InterPro" id="IPR035906">
    <property type="entry name" value="MetI-like_sf"/>
</dbReference>
<feature type="transmembrane region" description="Helical" evidence="6">
    <location>
        <begin position="55"/>
        <end position="82"/>
    </location>
</feature>
<dbReference type="RefSeq" id="WP_078767018.1">
    <property type="nucleotide sequence ID" value="NZ_FUXZ01000015.1"/>
</dbReference>